<accession>A0ABT3T8R5</accession>
<keyword evidence="2" id="KW-1185">Reference proteome</keyword>
<name>A0ABT3T8R5_9GAMM</name>
<sequence>MSAKKKAVVEQQGELELNDEAVREYLKNHDDFLQRHPDMLDYLHISHGSGGAVSLVEKQASVLRERNTALRQQLKTLTGNARHNDVLFDRTRILLLQLLDADSRENLYSTFMQAIPRDFEIEHASMILYSDDAAAKGWRSETRETVNEQIGGLFPGHKPVCGTVREKELMFLFPDGDSVGSAALAPLVQDEEQLGLIAVGSADANRYNSKVDTLFLTHIADVMVKLMSRLPGAEA</sequence>
<proteinExistence type="predicted"/>
<dbReference type="PANTHER" id="PTHR38765">
    <property type="entry name" value="DUF484 DOMAIN-CONTAINING PROTEIN"/>
    <property type="match status" value="1"/>
</dbReference>
<dbReference type="InterPro" id="IPR029016">
    <property type="entry name" value="GAF-like_dom_sf"/>
</dbReference>
<dbReference type="SUPFAM" id="SSF55781">
    <property type="entry name" value="GAF domain-like"/>
    <property type="match status" value="1"/>
</dbReference>
<reference evidence="1" key="1">
    <citation type="submission" date="2019-02" db="EMBL/GenBank/DDBJ databases">
        <authorList>
            <person name="Li S.-H."/>
        </authorList>
    </citation>
    <scope>NUCLEOTIDE SEQUENCE</scope>
    <source>
        <strain evidence="1">IMCC11814</strain>
    </source>
</reference>
<organism evidence="1 2">
    <name type="scientific">Candidatus Marimicrobium litorale</name>
    <dbReference type="NCBI Taxonomy" id="2518991"/>
    <lineage>
        <taxon>Bacteria</taxon>
        <taxon>Pseudomonadati</taxon>
        <taxon>Pseudomonadota</taxon>
        <taxon>Gammaproteobacteria</taxon>
        <taxon>Cellvibrionales</taxon>
        <taxon>Halieaceae</taxon>
        <taxon>Marimicrobium</taxon>
    </lineage>
</organism>
<protein>
    <submittedName>
        <fullName evidence="1">DUF484 family protein</fullName>
    </submittedName>
</protein>
<dbReference type="EMBL" id="SHNO01000001">
    <property type="protein sequence ID" value="MCX2977882.1"/>
    <property type="molecule type" value="Genomic_DNA"/>
</dbReference>
<dbReference type="PANTHER" id="PTHR38765:SF1">
    <property type="entry name" value="DUF484 DOMAIN-CONTAINING PROTEIN"/>
    <property type="match status" value="1"/>
</dbReference>
<dbReference type="Pfam" id="PF04340">
    <property type="entry name" value="DUF484"/>
    <property type="match status" value="1"/>
</dbReference>
<comment type="caution">
    <text evidence="1">The sequence shown here is derived from an EMBL/GenBank/DDBJ whole genome shotgun (WGS) entry which is preliminary data.</text>
</comment>
<dbReference type="Proteomes" id="UP001143304">
    <property type="component" value="Unassembled WGS sequence"/>
</dbReference>
<evidence type="ECO:0000313" key="1">
    <source>
        <dbReference type="EMBL" id="MCX2977882.1"/>
    </source>
</evidence>
<dbReference type="InterPro" id="IPR007435">
    <property type="entry name" value="DUF484"/>
</dbReference>
<gene>
    <name evidence="1" type="ORF">EYC82_11005</name>
</gene>
<dbReference type="RefSeq" id="WP_279249589.1">
    <property type="nucleotide sequence ID" value="NZ_SHNO01000001.1"/>
</dbReference>
<evidence type="ECO:0000313" key="2">
    <source>
        <dbReference type="Proteomes" id="UP001143304"/>
    </source>
</evidence>
<dbReference type="Gene3D" id="3.30.450.40">
    <property type="match status" value="1"/>
</dbReference>